<dbReference type="Pfam" id="PF01484">
    <property type="entry name" value="Col_cuticle_N"/>
    <property type="match status" value="2"/>
</dbReference>
<feature type="compositionally biased region" description="Pro residues" evidence="5">
    <location>
        <begin position="128"/>
        <end position="145"/>
    </location>
</feature>
<comment type="subunit">
    <text evidence="1">Collagen polypeptide chains are complexed within the cuticle by disulfide bonds and other types of covalent cross-links.</text>
</comment>
<keyword evidence="3" id="KW-0677">Repeat</keyword>
<feature type="non-terminal residue" evidence="8">
    <location>
        <position position="1"/>
    </location>
</feature>
<comment type="caution">
    <text evidence="8">The sequence shown here is derived from an EMBL/GenBank/DDBJ whole genome shotgun (WGS) entry which is preliminary data.</text>
</comment>
<protein>
    <recommendedName>
        <fullName evidence="7">Galectin domain-containing protein</fullName>
    </recommendedName>
</protein>
<dbReference type="Gene3D" id="2.60.120.200">
    <property type="match status" value="1"/>
</dbReference>
<keyword evidence="2" id="KW-0430">Lectin</keyword>
<dbReference type="InterPro" id="IPR013320">
    <property type="entry name" value="ConA-like_dom_sf"/>
</dbReference>
<dbReference type="PANTHER" id="PTHR24637">
    <property type="entry name" value="COLLAGEN"/>
    <property type="match status" value="1"/>
</dbReference>
<keyword evidence="9" id="KW-1185">Reference proteome</keyword>
<gene>
    <name evidence="8" type="ORF">MSPICULIGERA_LOCUS16782</name>
</gene>
<accession>A0AA36D2R3</accession>
<reference evidence="8" key="1">
    <citation type="submission" date="2023-06" db="EMBL/GenBank/DDBJ databases">
        <authorList>
            <person name="Delattre M."/>
        </authorList>
    </citation>
    <scope>NUCLEOTIDE SEQUENCE</scope>
    <source>
        <strain evidence="8">AF72</strain>
    </source>
</reference>
<evidence type="ECO:0000256" key="4">
    <source>
        <dbReference type="ARBA" id="ARBA00023157"/>
    </source>
</evidence>
<feature type="transmembrane region" description="Helical" evidence="6">
    <location>
        <begin position="295"/>
        <end position="318"/>
    </location>
</feature>
<evidence type="ECO:0000256" key="5">
    <source>
        <dbReference type="SAM" id="MobiDB-lite"/>
    </source>
</evidence>
<evidence type="ECO:0000256" key="3">
    <source>
        <dbReference type="ARBA" id="ARBA00022737"/>
    </source>
</evidence>
<evidence type="ECO:0000313" key="9">
    <source>
        <dbReference type="Proteomes" id="UP001177023"/>
    </source>
</evidence>
<evidence type="ECO:0000256" key="1">
    <source>
        <dbReference type="ARBA" id="ARBA00011518"/>
    </source>
</evidence>
<dbReference type="Proteomes" id="UP001177023">
    <property type="component" value="Unassembled WGS sequence"/>
</dbReference>
<dbReference type="InterPro" id="IPR002486">
    <property type="entry name" value="Col_cuticle_N"/>
</dbReference>
<dbReference type="InterPro" id="IPR001079">
    <property type="entry name" value="Galectin_CRD"/>
</dbReference>
<feature type="domain" description="Galectin" evidence="7">
    <location>
        <begin position="549"/>
        <end position="677"/>
    </location>
</feature>
<name>A0AA36D2R3_9BILA</name>
<feature type="transmembrane region" description="Helical" evidence="6">
    <location>
        <begin position="12"/>
        <end position="39"/>
    </location>
</feature>
<dbReference type="EMBL" id="CATQJA010002654">
    <property type="protein sequence ID" value="CAJ0578534.1"/>
    <property type="molecule type" value="Genomic_DNA"/>
</dbReference>
<dbReference type="SMART" id="SM00908">
    <property type="entry name" value="Gal-bind_lectin"/>
    <property type="match status" value="1"/>
</dbReference>
<dbReference type="GO" id="GO:0042302">
    <property type="term" value="F:structural constituent of cuticle"/>
    <property type="evidence" value="ECO:0007669"/>
    <property type="project" value="InterPro"/>
</dbReference>
<feature type="region of interest" description="Disordered" evidence="5">
    <location>
        <begin position="96"/>
        <end position="180"/>
    </location>
</feature>
<evidence type="ECO:0000256" key="6">
    <source>
        <dbReference type="SAM" id="Phobius"/>
    </source>
</evidence>
<dbReference type="AlphaFoldDB" id="A0AA36D2R3"/>
<evidence type="ECO:0000313" key="8">
    <source>
        <dbReference type="EMBL" id="CAJ0578534.1"/>
    </source>
</evidence>
<dbReference type="GO" id="GO:0030246">
    <property type="term" value="F:carbohydrate binding"/>
    <property type="evidence" value="ECO:0007669"/>
    <property type="project" value="UniProtKB-KW"/>
</dbReference>
<evidence type="ECO:0000256" key="2">
    <source>
        <dbReference type="ARBA" id="ARBA00022734"/>
    </source>
</evidence>
<keyword evidence="6" id="KW-0812">Transmembrane</keyword>
<evidence type="ECO:0000259" key="7">
    <source>
        <dbReference type="PROSITE" id="PS51304"/>
    </source>
</evidence>
<feature type="compositionally biased region" description="Low complexity" evidence="5">
    <location>
        <begin position="96"/>
        <end position="116"/>
    </location>
</feature>
<keyword evidence="6" id="KW-0472">Membrane</keyword>
<dbReference type="SMART" id="SM01088">
    <property type="entry name" value="Col_cuticle_N"/>
    <property type="match status" value="2"/>
</dbReference>
<keyword evidence="6" id="KW-1133">Transmembrane helix</keyword>
<keyword evidence="4" id="KW-1015">Disulfide bond</keyword>
<dbReference type="SUPFAM" id="SSF49899">
    <property type="entry name" value="Concanavalin A-like lectins/glucanases"/>
    <property type="match status" value="1"/>
</dbReference>
<proteinExistence type="predicted"/>
<dbReference type="Pfam" id="PF00337">
    <property type="entry name" value="Gal-bind_lectin"/>
    <property type="match status" value="1"/>
</dbReference>
<dbReference type="PROSITE" id="PS51304">
    <property type="entry name" value="GALECTIN"/>
    <property type="match status" value="1"/>
</dbReference>
<organism evidence="8 9">
    <name type="scientific">Mesorhabditis spiculigera</name>
    <dbReference type="NCBI Taxonomy" id="96644"/>
    <lineage>
        <taxon>Eukaryota</taxon>
        <taxon>Metazoa</taxon>
        <taxon>Ecdysozoa</taxon>
        <taxon>Nematoda</taxon>
        <taxon>Chromadorea</taxon>
        <taxon>Rhabditida</taxon>
        <taxon>Rhabditina</taxon>
        <taxon>Rhabditomorpha</taxon>
        <taxon>Rhabditoidea</taxon>
        <taxon>Rhabditidae</taxon>
        <taxon>Mesorhabditinae</taxon>
        <taxon>Mesorhabditis</taxon>
    </lineage>
</organism>
<sequence length="923" mass="101297">MEDSSRERAFVYVSRVASVFTVVALVSLGISLPMVANYVSDVQSRAQKAMIDCELSADQVLGEVYNFRAQPVNGTRGKRSAGGCDGCCLPGAAGAPGAPGRHGKPGTPGAQGAPGAPGRPPKICTTPPVTPCNPCPQGPPGPPGAPGNKGSPGFPGEPGRPAGASLEAVDSPDSLESPDILERTEAPEPLERMDIPENAVSAPNTAPWTAASSSKMALGAKRGMLLLLVPFYSVLQQSQSTSGRARVSVTPYQLPAHSPFYCERPQDRPEFTLYSPSTPFNNMGVFLERERAYRFVAYSAVAFSFISIIAVCVTLPIVNNYIHSVHLRVQNEMDFCKLSARDVLLEMTEFRSGRRLTASPFSSLPPLLNRPPNATREKRQAAACTGKHLSSNNLSSLQDAACLVSPVLMEHLARTDRLGLLDSLDLKESAVFVPSIAHWTAGFSSRMVLDDKEHNIFSSCQRHACLYNNELYNKASQKTRQVAPRTLLNHRKCTTMIQHVSQKASRSRQRAAICLPEHLLPFFRILLAMQANSSQNTGNIQRFPHPSLPFLREISHPGVGSEIHIQGIPFVDKDNKSFTVAILTEYSTALLLDCRLGTPSEVSAVASVDGKFTSEIKKNCALQAQRPFRLLIYAKEHNFEIFLNDVFLLEFVHRVNPLDFKRLRVEGGLIAEEITMRPGHIPASMNDALPPPPTYANVLQKGTQAPPTNLEAVTSNLQRFNINNNQFGQRNQQGLQQNQQELDPWPPLPPQIAQVQIDASSSAQTFEQKKKLVEEAMRLRDSVVQPPIQNQAVTIPSAPYPREINYQAFQSSVQRAPVPYPQGPTMPMPQPMIPIQNSQHQMPPYPIMPIQNPYLMQTAPPPGMPLYPTVQQASPHPYFATQTSHPYPVNLAYGTYDTPHVVTYTSPSHIYYGHQHGHCHDPC</sequence>
<dbReference type="PANTHER" id="PTHR24637:SF241">
    <property type="entry name" value="NEMATODE CUTICLE COLLAGEN N-TERMINAL DOMAIN-CONTAINING PROTEIN"/>
    <property type="match status" value="1"/>
</dbReference>
<dbReference type="SMART" id="SM00276">
    <property type="entry name" value="GLECT"/>
    <property type="match status" value="1"/>
</dbReference>